<reference evidence="7" key="1">
    <citation type="submission" date="2016-10" db="EMBL/GenBank/DDBJ databases">
        <authorList>
            <person name="Varghese N."/>
            <person name="Submissions S."/>
        </authorList>
    </citation>
    <scope>NUCLEOTIDE SEQUENCE [LARGE SCALE GENOMIC DNA]</scope>
    <source>
        <strain evidence="7">ATCC 23835</strain>
    </source>
</reference>
<dbReference type="Pfam" id="PF03055">
    <property type="entry name" value="RPE65"/>
    <property type="match status" value="1"/>
</dbReference>
<evidence type="ECO:0000256" key="3">
    <source>
        <dbReference type="ARBA" id="ARBA00023002"/>
    </source>
</evidence>
<feature type="binding site" evidence="5">
    <location>
        <position position="168"/>
    </location>
    <ligand>
        <name>Fe cation</name>
        <dbReference type="ChEBI" id="CHEBI:24875"/>
        <note>catalytic</note>
    </ligand>
</feature>
<feature type="binding site" evidence="5">
    <location>
        <position position="284"/>
    </location>
    <ligand>
        <name>Fe cation</name>
        <dbReference type="ChEBI" id="CHEBI:24875"/>
        <note>catalytic</note>
    </ligand>
</feature>
<dbReference type="GeneID" id="300209199"/>
<dbReference type="GO" id="GO:0046872">
    <property type="term" value="F:metal ion binding"/>
    <property type="evidence" value="ECO:0007669"/>
    <property type="project" value="UniProtKB-KW"/>
</dbReference>
<evidence type="ECO:0000256" key="2">
    <source>
        <dbReference type="ARBA" id="ARBA00022723"/>
    </source>
</evidence>
<dbReference type="GO" id="GO:0010436">
    <property type="term" value="F:carotenoid dioxygenase activity"/>
    <property type="evidence" value="ECO:0007669"/>
    <property type="project" value="TreeGrafter"/>
</dbReference>
<dbReference type="InterPro" id="IPR004294">
    <property type="entry name" value="Carotenoid_Oase"/>
</dbReference>
<comment type="cofactor">
    <cofactor evidence="5">
        <name>Fe(2+)</name>
        <dbReference type="ChEBI" id="CHEBI:29033"/>
    </cofactor>
    <text evidence="5">Binds 1 Fe(2+) ion per subunit.</text>
</comment>
<organism evidence="6 7">
    <name type="scientific">Pseudomonas asplenii</name>
    <dbReference type="NCBI Taxonomy" id="53407"/>
    <lineage>
        <taxon>Bacteria</taxon>
        <taxon>Pseudomonadati</taxon>
        <taxon>Pseudomonadota</taxon>
        <taxon>Gammaproteobacteria</taxon>
        <taxon>Pseudomonadales</taxon>
        <taxon>Pseudomonadaceae</taxon>
        <taxon>Pseudomonas</taxon>
    </lineage>
</organism>
<feature type="binding site" evidence="5">
    <location>
        <position position="475"/>
    </location>
    <ligand>
        <name>Fe cation</name>
        <dbReference type="ChEBI" id="CHEBI:24875"/>
        <note>catalytic</note>
    </ligand>
</feature>
<keyword evidence="4 5" id="KW-0408">Iron</keyword>
<feature type="binding site" evidence="5">
    <location>
        <position position="219"/>
    </location>
    <ligand>
        <name>Fe cation</name>
        <dbReference type="ChEBI" id="CHEBI:24875"/>
        <note>catalytic</note>
    </ligand>
</feature>
<evidence type="ECO:0000256" key="4">
    <source>
        <dbReference type="ARBA" id="ARBA00023004"/>
    </source>
</evidence>
<keyword evidence="7" id="KW-1185">Reference proteome</keyword>
<dbReference type="Proteomes" id="UP000199524">
    <property type="component" value="Chromosome I"/>
</dbReference>
<sequence>MTAQFPKIPEFSGALYYPSRAEVDVFDLEIEGSLPADIKGAFYQVSPDPQYPPMLGEDIFFNGDGLVSAFFFENGRVSLRRRYVKTDRLMAQRREGRSLNGIYRNVHTNDSKAAKNNTTANTTVLMYNGVLLAMKEDALPYAMDPITLETLGVHDFDAQIKAQTFTAHPKVDPVTGNLLAFSYEAKGDGSPDLAYFELAPDGTLQHEIWFQAPYAAMVHDFAVTEHHVVFPLIPLTVDVERMQRGGQHFEWQPDLPQLFAIVPRRGSSSDVHWFKGPANGFQGHTLNAFEENGLIHVDMPVTSGNIFYFFPQADGFVPSPETLNSQMMRWSFDLSADSDEVEPFALSEFRCEFPRCDDRFVGRPYEHGFVIAFDPEKPYNAANGPMPFQFFNLLTHMNVRTGESESWFAGDSECFQEPIFVPRSADAPEGDGYVMALLNHIAVHSTELVVLDSLNMAAGPIARIKLPLRMRMSLHGSWAATQ</sequence>
<dbReference type="PANTHER" id="PTHR10543:SF89">
    <property type="entry name" value="CAROTENOID 9,10(9',10')-CLEAVAGE DIOXYGENASE 1"/>
    <property type="match status" value="1"/>
</dbReference>
<gene>
    <name evidence="6" type="ORF">SAMN05216598_4295</name>
</gene>
<dbReference type="GO" id="GO:0016121">
    <property type="term" value="P:carotene catabolic process"/>
    <property type="evidence" value="ECO:0007669"/>
    <property type="project" value="TreeGrafter"/>
</dbReference>
<protein>
    <submittedName>
        <fullName evidence="6">Carotenoid cleavage dioxygenase</fullName>
    </submittedName>
</protein>
<name>A0A1H1Y9Q4_9PSED</name>
<dbReference type="AlphaFoldDB" id="A0A1H1Y9Q4"/>
<proteinExistence type="inferred from homology"/>
<evidence type="ECO:0000256" key="1">
    <source>
        <dbReference type="ARBA" id="ARBA00006787"/>
    </source>
</evidence>
<accession>A0A1H1Y9Q4</accession>
<evidence type="ECO:0000313" key="6">
    <source>
        <dbReference type="EMBL" id="SDT17979.1"/>
    </source>
</evidence>
<evidence type="ECO:0000256" key="5">
    <source>
        <dbReference type="PIRSR" id="PIRSR604294-1"/>
    </source>
</evidence>
<evidence type="ECO:0000313" key="7">
    <source>
        <dbReference type="Proteomes" id="UP000199524"/>
    </source>
</evidence>
<keyword evidence="2 5" id="KW-0479">Metal-binding</keyword>
<dbReference type="EMBL" id="LT629777">
    <property type="protein sequence ID" value="SDT17979.1"/>
    <property type="molecule type" value="Genomic_DNA"/>
</dbReference>
<keyword evidence="3" id="KW-0560">Oxidoreductase</keyword>
<keyword evidence="6" id="KW-0223">Dioxygenase</keyword>
<dbReference type="RefSeq" id="WP_090208585.1">
    <property type="nucleotide sequence ID" value="NZ_LT629777.1"/>
</dbReference>
<dbReference type="PANTHER" id="PTHR10543">
    <property type="entry name" value="BETA-CAROTENE DIOXYGENASE"/>
    <property type="match status" value="1"/>
</dbReference>
<comment type="similarity">
    <text evidence="1">Belongs to the carotenoid oxygenase family.</text>
</comment>